<dbReference type="SUPFAM" id="SSF52172">
    <property type="entry name" value="CheY-like"/>
    <property type="match status" value="1"/>
</dbReference>
<dbReference type="PANTHER" id="PTHR43214:SF43">
    <property type="entry name" value="TWO-COMPONENT RESPONSE REGULATOR"/>
    <property type="match status" value="1"/>
</dbReference>
<dbReference type="Pfam" id="PF00196">
    <property type="entry name" value="GerE"/>
    <property type="match status" value="1"/>
</dbReference>
<reference evidence="6 7" key="1">
    <citation type="submission" date="2018-03" db="EMBL/GenBank/DDBJ databases">
        <title>The draft genome of Sphingosinicella sp. GL-C-18.</title>
        <authorList>
            <person name="Liu L."/>
            <person name="Li L."/>
            <person name="Liang L."/>
            <person name="Zhang X."/>
            <person name="Wang T."/>
        </authorList>
    </citation>
    <scope>NUCLEOTIDE SEQUENCE [LARGE SCALE GENOMIC DNA]</scope>
    <source>
        <strain evidence="6 7">GL-C-18</strain>
    </source>
</reference>
<proteinExistence type="predicted"/>
<name>A0A2P7QRP8_9SPHN</name>
<dbReference type="PANTHER" id="PTHR43214">
    <property type="entry name" value="TWO-COMPONENT RESPONSE REGULATOR"/>
    <property type="match status" value="1"/>
</dbReference>
<dbReference type="PROSITE" id="PS50043">
    <property type="entry name" value="HTH_LUXR_2"/>
    <property type="match status" value="1"/>
</dbReference>
<dbReference type="EMBL" id="PXYI01000003">
    <property type="protein sequence ID" value="PSJ40646.1"/>
    <property type="molecule type" value="Genomic_DNA"/>
</dbReference>
<dbReference type="RefSeq" id="WP_106512796.1">
    <property type="nucleotide sequence ID" value="NZ_PXYI01000003.1"/>
</dbReference>
<dbReference type="Proteomes" id="UP000241167">
    <property type="component" value="Unassembled WGS sequence"/>
</dbReference>
<comment type="caution">
    <text evidence="6">The sequence shown here is derived from an EMBL/GenBank/DDBJ whole genome shotgun (WGS) entry which is preliminary data.</text>
</comment>
<dbReference type="SUPFAM" id="SSF46894">
    <property type="entry name" value="C-terminal effector domain of the bipartite response regulators"/>
    <property type="match status" value="1"/>
</dbReference>
<dbReference type="Pfam" id="PF00072">
    <property type="entry name" value="Response_reg"/>
    <property type="match status" value="1"/>
</dbReference>
<evidence type="ECO:0000256" key="2">
    <source>
        <dbReference type="ARBA" id="ARBA00023125"/>
    </source>
</evidence>
<evidence type="ECO:0000259" key="5">
    <source>
        <dbReference type="PROSITE" id="PS50110"/>
    </source>
</evidence>
<dbReference type="AlphaFoldDB" id="A0A2P7QRP8"/>
<keyword evidence="1 3" id="KW-0597">Phosphoprotein</keyword>
<dbReference type="PROSITE" id="PS50110">
    <property type="entry name" value="RESPONSE_REGULATORY"/>
    <property type="match status" value="1"/>
</dbReference>
<keyword evidence="2 6" id="KW-0238">DNA-binding</keyword>
<dbReference type="InterPro" id="IPR016032">
    <property type="entry name" value="Sig_transdc_resp-reg_C-effctor"/>
</dbReference>
<organism evidence="6 7">
    <name type="scientific">Allosphingosinicella deserti</name>
    <dbReference type="NCBI Taxonomy" id="2116704"/>
    <lineage>
        <taxon>Bacteria</taxon>
        <taxon>Pseudomonadati</taxon>
        <taxon>Pseudomonadota</taxon>
        <taxon>Alphaproteobacteria</taxon>
        <taxon>Sphingomonadales</taxon>
        <taxon>Sphingomonadaceae</taxon>
        <taxon>Allosphingosinicella</taxon>
    </lineage>
</organism>
<dbReference type="InterPro" id="IPR001789">
    <property type="entry name" value="Sig_transdc_resp-reg_receiver"/>
</dbReference>
<evidence type="ECO:0000256" key="3">
    <source>
        <dbReference type="PROSITE-ProRule" id="PRU00169"/>
    </source>
</evidence>
<dbReference type="PRINTS" id="PR00038">
    <property type="entry name" value="HTHLUXR"/>
</dbReference>
<evidence type="ECO:0000256" key="1">
    <source>
        <dbReference type="ARBA" id="ARBA00022553"/>
    </source>
</evidence>
<dbReference type="GO" id="GO:0000160">
    <property type="term" value="P:phosphorelay signal transduction system"/>
    <property type="evidence" value="ECO:0007669"/>
    <property type="project" value="InterPro"/>
</dbReference>
<dbReference type="SMART" id="SM00448">
    <property type="entry name" value="REC"/>
    <property type="match status" value="1"/>
</dbReference>
<protein>
    <submittedName>
        <fullName evidence="6">DNA-binding response regulator</fullName>
    </submittedName>
</protein>
<evidence type="ECO:0000313" key="6">
    <source>
        <dbReference type="EMBL" id="PSJ40646.1"/>
    </source>
</evidence>
<feature type="domain" description="HTH luxR-type" evidence="4">
    <location>
        <begin position="150"/>
        <end position="215"/>
    </location>
</feature>
<feature type="domain" description="Response regulatory" evidence="5">
    <location>
        <begin position="18"/>
        <end position="134"/>
    </location>
</feature>
<dbReference type="InterPro" id="IPR058245">
    <property type="entry name" value="NreC/VraR/RcsB-like_REC"/>
</dbReference>
<evidence type="ECO:0000259" key="4">
    <source>
        <dbReference type="PROSITE" id="PS50043"/>
    </source>
</evidence>
<feature type="modified residue" description="4-aspartylphosphate" evidence="3">
    <location>
        <position position="69"/>
    </location>
</feature>
<dbReference type="CDD" id="cd06170">
    <property type="entry name" value="LuxR_C_like"/>
    <property type="match status" value="1"/>
</dbReference>
<evidence type="ECO:0000313" key="7">
    <source>
        <dbReference type="Proteomes" id="UP000241167"/>
    </source>
</evidence>
<dbReference type="InterPro" id="IPR011006">
    <property type="entry name" value="CheY-like_superfamily"/>
</dbReference>
<dbReference type="OrthoDB" id="9782896at2"/>
<dbReference type="GO" id="GO:0003677">
    <property type="term" value="F:DNA binding"/>
    <property type="evidence" value="ECO:0007669"/>
    <property type="project" value="UniProtKB-KW"/>
</dbReference>
<dbReference type="SMART" id="SM00421">
    <property type="entry name" value="HTH_LUXR"/>
    <property type="match status" value="1"/>
</dbReference>
<sequence length="219" mass="23816">MEPPVTDACRLPTAAPIRVLVVDDHPMMREGIVAVLARQDDMVVVGQAADGAEAIDMFRSVRPDITLMDVQMRGLGGIEAIEQIRAEAPAAQIVVLTTYPGDTLALRALRAGAAGYLLKSCIRKDLLDTIRAVHGGRRAIAPEVAQDIALHATEDRLNEREIRILSLVAEGQANKQIAWQMALSTDTIKAHLKTIFTKLDVADRTHAVVMAARRGFIQI</sequence>
<dbReference type="Gene3D" id="3.40.50.2300">
    <property type="match status" value="1"/>
</dbReference>
<gene>
    <name evidence="6" type="ORF">C7I55_10025</name>
</gene>
<keyword evidence="7" id="KW-1185">Reference proteome</keyword>
<accession>A0A2P7QRP8</accession>
<dbReference type="InterPro" id="IPR039420">
    <property type="entry name" value="WalR-like"/>
</dbReference>
<dbReference type="InterPro" id="IPR000792">
    <property type="entry name" value="Tscrpt_reg_LuxR_C"/>
</dbReference>
<dbReference type="GO" id="GO:0006355">
    <property type="term" value="P:regulation of DNA-templated transcription"/>
    <property type="evidence" value="ECO:0007669"/>
    <property type="project" value="InterPro"/>
</dbReference>
<dbReference type="CDD" id="cd17535">
    <property type="entry name" value="REC_NarL-like"/>
    <property type="match status" value="1"/>
</dbReference>